<name>A0A5K7ZUB9_9BACT</name>
<dbReference type="GO" id="GO:0005886">
    <property type="term" value="C:plasma membrane"/>
    <property type="evidence" value="ECO:0007669"/>
    <property type="project" value="TreeGrafter"/>
</dbReference>
<evidence type="ECO:0000313" key="6">
    <source>
        <dbReference type="EMBL" id="BBO83798.1"/>
    </source>
</evidence>
<gene>
    <name evidence="6" type="ORF">DSCO28_43640</name>
</gene>
<reference evidence="6 7" key="1">
    <citation type="submission" date="2019-11" db="EMBL/GenBank/DDBJ databases">
        <title>Comparative genomics of hydrocarbon-degrading Desulfosarcina strains.</title>
        <authorList>
            <person name="Watanabe M."/>
            <person name="Kojima H."/>
            <person name="Fukui M."/>
        </authorList>
    </citation>
    <scope>NUCLEOTIDE SEQUENCE [LARGE SCALE GENOMIC DNA]</scope>
    <source>
        <strain evidence="6 7">28bB2T</strain>
    </source>
</reference>
<evidence type="ECO:0000256" key="4">
    <source>
        <dbReference type="ARBA" id="ARBA00023136"/>
    </source>
</evidence>
<dbReference type="EMBL" id="AP021876">
    <property type="protein sequence ID" value="BBO83798.1"/>
    <property type="molecule type" value="Genomic_DNA"/>
</dbReference>
<feature type="transmembrane region" description="Helical" evidence="5">
    <location>
        <begin position="47"/>
        <end position="67"/>
    </location>
</feature>
<evidence type="ECO:0000256" key="5">
    <source>
        <dbReference type="SAM" id="Phobius"/>
    </source>
</evidence>
<dbReference type="PANTHER" id="PTHR33514">
    <property type="entry name" value="PROTEIN ABCI12, CHLOROPLASTIC"/>
    <property type="match status" value="1"/>
</dbReference>
<evidence type="ECO:0000313" key="7">
    <source>
        <dbReference type="Proteomes" id="UP000425960"/>
    </source>
</evidence>
<dbReference type="Pfam" id="PF02361">
    <property type="entry name" value="CbiQ"/>
    <property type="match status" value="1"/>
</dbReference>
<dbReference type="PANTHER" id="PTHR33514:SF13">
    <property type="entry name" value="PROTEIN ABCI12, CHLOROPLASTIC"/>
    <property type="match status" value="1"/>
</dbReference>
<keyword evidence="2 5" id="KW-0812">Transmembrane</keyword>
<dbReference type="CDD" id="cd16914">
    <property type="entry name" value="EcfT"/>
    <property type="match status" value="1"/>
</dbReference>
<evidence type="ECO:0000256" key="1">
    <source>
        <dbReference type="ARBA" id="ARBA00004141"/>
    </source>
</evidence>
<organism evidence="6 7">
    <name type="scientific">Desulfosarcina ovata subsp. sediminis</name>
    <dbReference type="NCBI Taxonomy" id="885957"/>
    <lineage>
        <taxon>Bacteria</taxon>
        <taxon>Pseudomonadati</taxon>
        <taxon>Thermodesulfobacteriota</taxon>
        <taxon>Desulfobacteria</taxon>
        <taxon>Desulfobacterales</taxon>
        <taxon>Desulfosarcinaceae</taxon>
        <taxon>Desulfosarcina</taxon>
    </lineage>
</organism>
<evidence type="ECO:0000256" key="2">
    <source>
        <dbReference type="ARBA" id="ARBA00022692"/>
    </source>
</evidence>
<comment type="subcellular location">
    <subcellularLocation>
        <location evidence="1">Membrane</location>
        <topology evidence="1">Multi-pass membrane protein</topology>
    </subcellularLocation>
</comment>
<dbReference type="KEGG" id="dov:DSCO28_43640"/>
<feature type="transmembrane region" description="Helical" evidence="5">
    <location>
        <begin position="74"/>
        <end position="95"/>
    </location>
</feature>
<keyword evidence="4 5" id="KW-0472">Membrane</keyword>
<accession>A0A5K7ZUB9</accession>
<dbReference type="RefSeq" id="WP_155323925.1">
    <property type="nucleotide sequence ID" value="NZ_AP021876.1"/>
</dbReference>
<dbReference type="InterPro" id="IPR003339">
    <property type="entry name" value="ABC/ECF_trnsptr_transmembrane"/>
</dbReference>
<proteinExistence type="predicted"/>
<keyword evidence="3 5" id="KW-1133">Transmembrane helix</keyword>
<sequence length="219" mass="23922">MLDPRTKLLLALAYGTLVAGMRQPTHLGVAWGGLVVAIVVLGQLRTYLRWLLMLVPMALFFGAVTAWSADRLTGLAAAMGLLAMTTIFFIFFATTDPEDLGNSLVHAGLPFAVAFVMTAAMQFVPVVARKARAVIETQQARGIVLKPGWRALRNYPALLIPLLAQCFQMADNLAEAMEARGFGCSGRTFRKSYRLRLRDWLTILGGWGAVILALTFLAH</sequence>
<evidence type="ECO:0000256" key="3">
    <source>
        <dbReference type="ARBA" id="ARBA00022989"/>
    </source>
</evidence>
<dbReference type="AlphaFoldDB" id="A0A5K7ZUB9"/>
<protein>
    <submittedName>
        <fullName evidence="6">Cobalt transporter</fullName>
    </submittedName>
</protein>
<feature type="transmembrane region" description="Helical" evidence="5">
    <location>
        <begin position="107"/>
        <end position="128"/>
    </location>
</feature>
<feature type="transmembrane region" description="Helical" evidence="5">
    <location>
        <begin position="200"/>
        <end position="218"/>
    </location>
</feature>
<dbReference type="Proteomes" id="UP000425960">
    <property type="component" value="Chromosome"/>
</dbReference>